<dbReference type="EMBL" id="JAHMHS010000075">
    <property type="protein sequence ID" value="KAK1722753.1"/>
    <property type="molecule type" value="Genomic_DNA"/>
</dbReference>
<reference evidence="1" key="1">
    <citation type="submission" date="2021-12" db="EMBL/GenBank/DDBJ databases">
        <title>Comparative genomics, transcriptomics and evolutionary studies reveal genomic signatures of adaptation to plant cell wall in hemibiotrophic fungi.</title>
        <authorList>
            <consortium name="DOE Joint Genome Institute"/>
            <person name="Baroncelli R."/>
            <person name="Diaz J.F."/>
            <person name="Benocci T."/>
            <person name="Peng M."/>
            <person name="Battaglia E."/>
            <person name="Haridas S."/>
            <person name="Andreopoulos W."/>
            <person name="Labutti K."/>
            <person name="Pangilinan J."/>
            <person name="Floch G.L."/>
            <person name="Makela M.R."/>
            <person name="Henrissat B."/>
            <person name="Grigoriev I.V."/>
            <person name="Crouch J.A."/>
            <person name="De Vries R.P."/>
            <person name="Sukno S.A."/>
            <person name="Thon M.R."/>
        </authorList>
    </citation>
    <scope>NUCLEOTIDE SEQUENCE</scope>
    <source>
        <strain evidence="1">CBS 112980</strain>
    </source>
</reference>
<accession>A0AAD8UJM7</accession>
<proteinExistence type="predicted"/>
<dbReference type="RefSeq" id="XP_060362808.1">
    <property type="nucleotide sequence ID" value="XM_060505548.1"/>
</dbReference>
<evidence type="ECO:0000313" key="2">
    <source>
        <dbReference type="Proteomes" id="UP001244207"/>
    </source>
</evidence>
<name>A0AAD8UJM7_GLOAC</name>
<gene>
    <name evidence="1" type="ORF">BDZ83DRAFT_582373</name>
</gene>
<sequence length="113" mass="12298">MAAAVDVGYVAGHLGLSESTVSTATTDPTPELVASLLEAVIAKAREHDELYAQKLQVDIELESAHHSAESRCQTFKATADKALKDVEEIRQKLKEEGLFNDEIGRPECQFLGD</sequence>
<keyword evidence="2" id="KW-1185">Reference proteome</keyword>
<evidence type="ECO:0000313" key="1">
    <source>
        <dbReference type="EMBL" id="KAK1722753.1"/>
    </source>
</evidence>
<dbReference type="AlphaFoldDB" id="A0AAD8UJM7"/>
<dbReference type="GeneID" id="85389447"/>
<protein>
    <submittedName>
        <fullName evidence="1">Uncharacterized protein</fullName>
    </submittedName>
</protein>
<organism evidence="1 2">
    <name type="scientific">Glomerella acutata</name>
    <name type="common">Colletotrichum acutatum</name>
    <dbReference type="NCBI Taxonomy" id="27357"/>
    <lineage>
        <taxon>Eukaryota</taxon>
        <taxon>Fungi</taxon>
        <taxon>Dikarya</taxon>
        <taxon>Ascomycota</taxon>
        <taxon>Pezizomycotina</taxon>
        <taxon>Sordariomycetes</taxon>
        <taxon>Hypocreomycetidae</taxon>
        <taxon>Glomerellales</taxon>
        <taxon>Glomerellaceae</taxon>
        <taxon>Colletotrichum</taxon>
        <taxon>Colletotrichum acutatum species complex</taxon>
    </lineage>
</organism>
<comment type="caution">
    <text evidence="1">The sequence shown here is derived from an EMBL/GenBank/DDBJ whole genome shotgun (WGS) entry which is preliminary data.</text>
</comment>
<dbReference type="Proteomes" id="UP001244207">
    <property type="component" value="Unassembled WGS sequence"/>
</dbReference>